<dbReference type="Gene3D" id="3.40.50.2000">
    <property type="entry name" value="Glycogen Phosphorylase B"/>
    <property type="match status" value="2"/>
</dbReference>
<dbReference type="SUPFAM" id="SSF53756">
    <property type="entry name" value="UDP-Glycosyltransferase/glycogen phosphorylase"/>
    <property type="match status" value="1"/>
</dbReference>
<sequence length="347" mass="38899">MYVLVISTSDRGEKITNPLSTTDLNYGHFQCDTETTIRDIISIIKKESPDVVISDSVALAGGAVMVGCKLLNIPFVIRLRGDALLEERFLFWKNIKKLDMKKSIVQLMRQVMTISSLFTSDKCLPVSEYLKSRYKKITAPMSVVNTPCFMLDSDYSSQETLADSKRGDELIILAVINMHFKDKVAGLLDALEPISESLHENNNAKMYIAGDGPYLDKVEKKSQRLSDKIHTLGYIEDIDRLFSKSDVFVHFSYLDAYPSTVLEAYANKLPVVSNKCVGMVEQIDDGETGYLVELDQPNEVKNKINKLLTSKKLRQQMGSSGFKLVESNNSSEIIGQKLANEIETVVQ</sequence>
<dbReference type="EMBL" id="NHPD01000012">
    <property type="protein sequence ID" value="OYR75651.1"/>
    <property type="molecule type" value="Genomic_DNA"/>
</dbReference>
<evidence type="ECO:0000313" key="2">
    <source>
        <dbReference type="EMBL" id="OYR75651.1"/>
    </source>
</evidence>
<dbReference type="GO" id="GO:0016758">
    <property type="term" value="F:hexosyltransferase activity"/>
    <property type="evidence" value="ECO:0007669"/>
    <property type="project" value="TreeGrafter"/>
</dbReference>
<dbReference type="PANTHER" id="PTHR45947:SF3">
    <property type="entry name" value="SULFOQUINOVOSYL TRANSFERASE SQD2"/>
    <property type="match status" value="1"/>
</dbReference>
<name>A0A256K3L0_HALEZ</name>
<organism evidence="2 3">
    <name type="scientific">Halorubrum ezzemoulense</name>
    <name type="common">Halorubrum chaoviator</name>
    <dbReference type="NCBI Taxonomy" id="337243"/>
    <lineage>
        <taxon>Archaea</taxon>
        <taxon>Methanobacteriati</taxon>
        <taxon>Methanobacteriota</taxon>
        <taxon>Stenosarchaea group</taxon>
        <taxon>Halobacteria</taxon>
        <taxon>Halobacteriales</taxon>
        <taxon>Haloferacaceae</taxon>
        <taxon>Halorubrum</taxon>
    </lineage>
</organism>
<accession>A0A256K3L0</accession>
<evidence type="ECO:0000313" key="3">
    <source>
        <dbReference type="Proteomes" id="UP000216925"/>
    </source>
</evidence>
<comment type="caution">
    <text evidence="2">The sequence shown here is derived from an EMBL/GenBank/DDBJ whole genome shotgun (WGS) entry which is preliminary data.</text>
</comment>
<dbReference type="InterPro" id="IPR001296">
    <property type="entry name" value="Glyco_trans_1"/>
</dbReference>
<evidence type="ECO:0000259" key="1">
    <source>
        <dbReference type="Pfam" id="PF00534"/>
    </source>
</evidence>
<gene>
    <name evidence="2" type="ORF">DJ76_01720</name>
</gene>
<proteinExistence type="predicted"/>
<feature type="domain" description="Glycosyl transferase family 1" evidence="1">
    <location>
        <begin position="165"/>
        <end position="322"/>
    </location>
</feature>
<dbReference type="InterPro" id="IPR050194">
    <property type="entry name" value="Glycosyltransferase_grp1"/>
</dbReference>
<dbReference type="AlphaFoldDB" id="A0A256K3L0"/>
<dbReference type="Proteomes" id="UP000216925">
    <property type="component" value="Unassembled WGS sequence"/>
</dbReference>
<dbReference type="PANTHER" id="PTHR45947">
    <property type="entry name" value="SULFOQUINOVOSYL TRANSFERASE SQD2"/>
    <property type="match status" value="1"/>
</dbReference>
<dbReference type="CDD" id="cd03801">
    <property type="entry name" value="GT4_PimA-like"/>
    <property type="match status" value="1"/>
</dbReference>
<dbReference type="Pfam" id="PF00534">
    <property type="entry name" value="Glycos_transf_1"/>
    <property type="match status" value="1"/>
</dbReference>
<protein>
    <recommendedName>
        <fullName evidence="1">Glycosyl transferase family 1 domain-containing protein</fullName>
    </recommendedName>
</protein>
<dbReference type="RefSeq" id="WP_094494370.1">
    <property type="nucleotide sequence ID" value="NZ_NHPD01000012.1"/>
</dbReference>
<reference evidence="2 3" key="1">
    <citation type="journal article" date="2014" name="Front. Microbiol.">
        <title>Population and genomic analysis of the genus Halorubrum.</title>
        <authorList>
            <person name="Fullmer M.S."/>
            <person name="Soucy S.M."/>
            <person name="Swithers K.S."/>
            <person name="Makkay A.M."/>
            <person name="Wheeler R."/>
            <person name="Ventosa A."/>
            <person name="Gogarten J.P."/>
            <person name="Papke R.T."/>
        </authorList>
    </citation>
    <scope>NUCLEOTIDE SEQUENCE [LARGE SCALE GENOMIC DNA]</scope>
    <source>
        <strain evidence="2 3">Ec15</strain>
    </source>
</reference>